<feature type="compositionally biased region" description="Acidic residues" evidence="1">
    <location>
        <begin position="53"/>
        <end position="62"/>
    </location>
</feature>
<gene>
    <name evidence="2" type="ORF">Nepgr_017376</name>
</gene>
<proteinExistence type="predicted"/>
<reference evidence="2" key="1">
    <citation type="submission" date="2023-05" db="EMBL/GenBank/DDBJ databases">
        <title>Nepenthes gracilis genome sequencing.</title>
        <authorList>
            <person name="Fukushima K."/>
        </authorList>
    </citation>
    <scope>NUCLEOTIDE SEQUENCE</scope>
    <source>
        <strain evidence="2">SING2019-196</strain>
    </source>
</reference>
<evidence type="ECO:0000256" key="1">
    <source>
        <dbReference type="SAM" id="MobiDB-lite"/>
    </source>
</evidence>
<sequence>MEAHEGEGSGAFGEAATTGDGGIDGQSAAAETGAREGTEETLAGGGREREGEEGGGGEEGIDCGEVSSSLDDPVKRNSRHLIVAYGVHWSAAVSAEAVLSKFSSLVYADAEACGYAPALMQLCKQCWGFDALGVVCRSGAAGFCALLLSGDAVMQTWDPHPTSSTSLIQSKNRSQASLLFRRLTTAVHIQVSSGVPGSLQMQLHEMATAGKLPIPPAAAVEPLESRDSSLLFSYCTPNPLSQQGCPSLLPHILYCLQQHS</sequence>
<dbReference type="EMBL" id="BSYO01000015">
    <property type="protein sequence ID" value="GMH15535.1"/>
    <property type="molecule type" value="Genomic_DNA"/>
</dbReference>
<keyword evidence="3" id="KW-1185">Reference proteome</keyword>
<organism evidence="2 3">
    <name type="scientific">Nepenthes gracilis</name>
    <name type="common">Slender pitcher plant</name>
    <dbReference type="NCBI Taxonomy" id="150966"/>
    <lineage>
        <taxon>Eukaryota</taxon>
        <taxon>Viridiplantae</taxon>
        <taxon>Streptophyta</taxon>
        <taxon>Embryophyta</taxon>
        <taxon>Tracheophyta</taxon>
        <taxon>Spermatophyta</taxon>
        <taxon>Magnoliopsida</taxon>
        <taxon>eudicotyledons</taxon>
        <taxon>Gunneridae</taxon>
        <taxon>Pentapetalae</taxon>
        <taxon>Caryophyllales</taxon>
        <taxon>Nepenthaceae</taxon>
        <taxon>Nepenthes</taxon>
    </lineage>
</organism>
<comment type="caution">
    <text evidence="2">The sequence shown here is derived from an EMBL/GenBank/DDBJ whole genome shotgun (WGS) entry which is preliminary data.</text>
</comment>
<dbReference type="AlphaFoldDB" id="A0AAD3SRB9"/>
<dbReference type="Proteomes" id="UP001279734">
    <property type="component" value="Unassembled WGS sequence"/>
</dbReference>
<name>A0AAD3SRB9_NEPGR</name>
<protein>
    <submittedName>
        <fullName evidence="2">Uncharacterized protein</fullName>
    </submittedName>
</protein>
<evidence type="ECO:0000313" key="3">
    <source>
        <dbReference type="Proteomes" id="UP001279734"/>
    </source>
</evidence>
<feature type="region of interest" description="Disordered" evidence="1">
    <location>
        <begin position="1"/>
        <end position="71"/>
    </location>
</feature>
<evidence type="ECO:0000313" key="2">
    <source>
        <dbReference type="EMBL" id="GMH15535.1"/>
    </source>
</evidence>
<accession>A0AAD3SRB9</accession>